<evidence type="ECO:0000256" key="3">
    <source>
        <dbReference type="ARBA" id="ARBA00023163"/>
    </source>
</evidence>
<dbReference type="Proteomes" id="UP001426770">
    <property type="component" value="Unassembled WGS sequence"/>
</dbReference>
<evidence type="ECO:0000259" key="4">
    <source>
        <dbReference type="PROSITE" id="PS50956"/>
    </source>
</evidence>
<sequence length="138" mass="14761">MDATDSRILDILVQNGRAPHSGIGREVGLSANAVAARVARLEAAGVIVGYHALLADDVATPDGVEAFVDVRLAPGRDSDEFLAWARARRSVLDAAHVTGPYDYHLHVRVPDMAGLDRLLRSLKRDGGALQTQTSIALR</sequence>
<accession>A0ABP9WH20</accession>
<dbReference type="PANTHER" id="PTHR30154:SF53">
    <property type="entry name" value="HTH-TYPE TRANSCRIPTIONAL REGULATOR LRPC"/>
    <property type="match status" value="1"/>
</dbReference>
<dbReference type="Pfam" id="PF13404">
    <property type="entry name" value="HTH_AsnC-type"/>
    <property type="match status" value="1"/>
</dbReference>
<dbReference type="EMBL" id="BAABRR010000005">
    <property type="protein sequence ID" value="GAA5518864.1"/>
    <property type="molecule type" value="Genomic_DNA"/>
</dbReference>
<evidence type="ECO:0000313" key="5">
    <source>
        <dbReference type="EMBL" id="GAA5518864.1"/>
    </source>
</evidence>
<dbReference type="SUPFAM" id="SSF54909">
    <property type="entry name" value="Dimeric alpha+beta barrel"/>
    <property type="match status" value="1"/>
</dbReference>
<evidence type="ECO:0000256" key="2">
    <source>
        <dbReference type="ARBA" id="ARBA00023125"/>
    </source>
</evidence>
<dbReference type="InterPro" id="IPR000485">
    <property type="entry name" value="AsnC-type_HTH_dom"/>
</dbReference>
<organism evidence="5 6">
    <name type="scientific">Demequina sediminis</name>
    <dbReference type="NCBI Taxonomy" id="1930058"/>
    <lineage>
        <taxon>Bacteria</taxon>
        <taxon>Bacillati</taxon>
        <taxon>Actinomycetota</taxon>
        <taxon>Actinomycetes</taxon>
        <taxon>Micrococcales</taxon>
        <taxon>Demequinaceae</taxon>
        <taxon>Demequina</taxon>
    </lineage>
</organism>
<feature type="domain" description="HTH asnC-type" evidence="4">
    <location>
        <begin position="1"/>
        <end position="65"/>
    </location>
</feature>
<dbReference type="Pfam" id="PF01037">
    <property type="entry name" value="AsnC_trans_reg"/>
    <property type="match status" value="1"/>
</dbReference>
<reference evidence="5 6" key="1">
    <citation type="submission" date="2024-02" db="EMBL/GenBank/DDBJ databases">
        <title>Lysinimicrobium sediminis NBRC 112286.</title>
        <authorList>
            <person name="Ichikawa N."/>
            <person name="Katano-Makiyama Y."/>
            <person name="Hidaka K."/>
        </authorList>
    </citation>
    <scope>NUCLEOTIDE SEQUENCE [LARGE SCALE GENOMIC DNA]</scope>
    <source>
        <strain evidence="5 6">NBRC 112286</strain>
    </source>
</reference>
<proteinExistence type="predicted"/>
<dbReference type="Gene3D" id="3.30.70.920">
    <property type="match status" value="1"/>
</dbReference>
<dbReference type="InterPro" id="IPR011008">
    <property type="entry name" value="Dimeric_a/b-barrel"/>
</dbReference>
<dbReference type="InterPro" id="IPR019888">
    <property type="entry name" value="Tscrpt_reg_AsnC-like"/>
</dbReference>
<name>A0ABP9WH20_9MICO</name>
<dbReference type="PROSITE" id="PS00482">
    <property type="entry name" value="DIHYDROOROTASE_1"/>
    <property type="match status" value="1"/>
</dbReference>
<dbReference type="PRINTS" id="PR00033">
    <property type="entry name" value="HTHASNC"/>
</dbReference>
<dbReference type="SMART" id="SM00344">
    <property type="entry name" value="HTH_ASNC"/>
    <property type="match status" value="1"/>
</dbReference>
<comment type="caution">
    <text evidence="5">The sequence shown here is derived from an EMBL/GenBank/DDBJ whole genome shotgun (WGS) entry which is preliminary data.</text>
</comment>
<dbReference type="InterPro" id="IPR019887">
    <property type="entry name" value="Tscrpt_reg_AsnC/Lrp_C"/>
</dbReference>
<dbReference type="RefSeq" id="WP_286216473.1">
    <property type="nucleotide sequence ID" value="NZ_AP027736.1"/>
</dbReference>
<dbReference type="PROSITE" id="PS50956">
    <property type="entry name" value="HTH_ASNC_2"/>
    <property type="match status" value="1"/>
</dbReference>
<dbReference type="InterPro" id="IPR036388">
    <property type="entry name" value="WH-like_DNA-bd_sf"/>
</dbReference>
<keyword evidence="2" id="KW-0238">DNA-binding</keyword>
<keyword evidence="3" id="KW-0804">Transcription</keyword>
<dbReference type="InterPro" id="IPR002195">
    <property type="entry name" value="Dihydroorotase_CS"/>
</dbReference>
<evidence type="ECO:0000256" key="1">
    <source>
        <dbReference type="ARBA" id="ARBA00023015"/>
    </source>
</evidence>
<evidence type="ECO:0000313" key="6">
    <source>
        <dbReference type="Proteomes" id="UP001426770"/>
    </source>
</evidence>
<gene>
    <name evidence="5" type="primary">lrp_2</name>
    <name evidence="5" type="ORF">Lsed01_01298</name>
</gene>
<dbReference type="SUPFAM" id="SSF46785">
    <property type="entry name" value="Winged helix' DNA-binding domain"/>
    <property type="match status" value="1"/>
</dbReference>
<keyword evidence="1" id="KW-0805">Transcription regulation</keyword>
<dbReference type="InterPro" id="IPR036390">
    <property type="entry name" value="WH_DNA-bd_sf"/>
</dbReference>
<protein>
    <submittedName>
        <fullName evidence="5">Leucine-responsive regulatory protein</fullName>
    </submittedName>
</protein>
<dbReference type="PANTHER" id="PTHR30154">
    <property type="entry name" value="LEUCINE-RESPONSIVE REGULATORY PROTEIN"/>
    <property type="match status" value="1"/>
</dbReference>
<dbReference type="Gene3D" id="1.10.10.10">
    <property type="entry name" value="Winged helix-like DNA-binding domain superfamily/Winged helix DNA-binding domain"/>
    <property type="match status" value="1"/>
</dbReference>
<keyword evidence="6" id="KW-1185">Reference proteome</keyword>